<dbReference type="InterPro" id="IPR036869">
    <property type="entry name" value="J_dom_sf"/>
</dbReference>
<evidence type="ECO:0000256" key="4">
    <source>
        <dbReference type="SAM" id="MobiDB-lite"/>
    </source>
</evidence>
<dbReference type="AlphaFoldDB" id="A6VV44"/>
<protein>
    <submittedName>
        <fullName evidence="6">Heat shock protein DnaJ domain protein</fullName>
    </submittedName>
</protein>
<keyword evidence="2" id="KW-0802">TPR repeat</keyword>
<keyword evidence="1" id="KW-0677">Repeat</keyword>
<dbReference type="SMART" id="SM00028">
    <property type="entry name" value="TPR"/>
    <property type="match status" value="3"/>
</dbReference>
<evidence type="ECO:0000256" key="3">
    <source>
        <dbReference type="ARBA" id="ARBA00023186"/>
    </source>
</evidence>
<dbReference type="HOGENOM" id="CLU_386266_0_0_6"/>
<gene>
    <name evidence="6" type="ordered locus">Mmwyl1_1394</name>
</gene>
<dbReference type="eggNOG" id="COG0457">
    <property type="taxonomic scope" value="Bacteria"/>
</dbReference>
<reference evidence="6" key="1">
    <citation type="submission" date="2007-06" db="EMBL/GenBank/DDBJ databases">
        <title>Complete sequence of Marinomonas sp. MWYL1.</title>
        <authorList>
            <consortium name="US DOE Joint Genome Institute"/>
            <person name="Copeland A."/>
            <person name="Lucas S."/>
            <person name="Lapidus A."/>
            <person name="Barry K."/>
            <person name="Glavina del Rio T."/>
            <person name="Dalin E."/>
            <person name="Tice H."/>
            <person name="Pitluck S."/>
            <person name="Kiss H."/>
            <person name="Brettin T."/>
            <person name="Bruce D."/>
            <person name="Detter J.C."/>
            <person name="Han C."/>
            <person name="Schmutz J."/>
            <person name="Larimer F."/>
            <person name="Land M."/>
            <person name="Hauser L."/>
            <person name="Kyrpides N."/>
            <person name="Kim E."/>
            <person name="Johnston A.W.B."/>
            <person name="Todd J.D."/>
            <person name="Rogers R."/>
            <person name="Wexler M."/>
            <person name="Bond P.L."/>
            <person name="Li Y."/>
            <person name="Richardson P."/>
        </authorList>
    </citation>
    <scope>NUCLEOTIDE SEQUENCE [LARGE SCALE GENOMIC DNA]</scope>
    <source>
        <strain evidence="6">MWYL1</strain>
    </source>
</reference>
<evidence type="ECO:0000259" key="5">
    <source>
        <dbReference type="PROSITE" id="PS50076"/>
    </source>
</evidence>
<dbReference type="OrthoDB" id="5524449at2"/>
<keyword evidence="6" id="KW-0346">Stress response</keyword>
<sequence length="715" mass="83256">MNHWEVLGIEPTKDKRVIKLAYTELLKKNSPTEFPEEFKNLRKAFELATKEAKKLEKAESQSSDSHHEKASLTEESRFTEKPAFTEEDTFSFEEADSFEEAFQGDEEAQAYTEERAPEPIELGSVDSIESLQMALHELYRDVQKRSDVEQWKRLFSSPIFWQVDQSQSLSICLLEFFSAHFFLPEDVFSFIDGNLKITGELSSTKNSHQRDMALALSIYIKSLPLRVGLGSHGQVNADVPFDKFLYHLQLRNYIENKCLYDNLEKSDILQLAAKILPEFKEDFALYEYMTKWLWSLDGYQEIHDLLDTLEISESVEDLLNYQAHAAFKIQDYHSALSLYLKIDQLDRDFLNTRLMFKDIGLCYLHLKEYEKAYFYLASAVRMAFTDIDIRAALTTARRLYIKELQKDEEANVIEIAQLQYQNGRYQDALTTTQNYHRTFVSNNNYLQALCLAKLGQLDDAFSLFQSFFKQYKRRQLCTWPLIVDLVEYCSEFITFEYLFEDLMDELETDDFSRSHEVLYQPGSVKEVAYSERESAVLELSIETKKPSCFKEYWDFIYRQEHAWAVIMVLRATLADYDDPSVAPELRQAALAGINEAMPKVKHNPKRVLPFLNIAYIESDYDTCFNLCDICISAYPNIAAAYYYKGRSLADLEKYEHAVPLLELSAQKFGNQEYGVYSLQFAIECCEKLIENGQPFHNKYTELSQQLKTMKEVVGE</sequence>
<keyword evidence="3" id="KW-0143">Chaperone</keyword>
<dbReference type="KEGG" id="mmw:Mmwyl1_1394"/>
<dbReference type="EMBL" id="CP000749">
    <property type="protein sequence ID" value="ABR70323.1"/>
    <property type="molecule type" value="Genomic_DNA"/>
</dbReference>
<dbReference type="PANTHER" id="PTHR44943">
    <property type="entry name" value="CELLULOSE SYNTHASE OPERON PROTEIN C"/>
    <property type="match status" value="1"/>
</dbReference>
<dbReference type="InterPro" id="IPR011990">
    <property type="entry name" value="TPR-like_helical_dom_sf"/>
</dbReference>
<dbReference type="Gene3D" id="1.25.40.10">
    <property type="entry name" value="Tetratricopeptide repeat domain"/>
    <property type="match status" value="1"/>
</dbReference>
<dbReference type="SUPFAM" id="SSF48452">
    <property type="entry name" value="TPR-like"/>
    <property type="match status" value="2"/>
</dbReference>
<name>A6VV44_MARMS</name>
<evidence type="ECO:0000256" key="2">
    <source>
        <dbReference type="ARBA" id="ARBA00022803"/>
    </source>
</evidence>
<dbReference type="SUPFAM" id="SSF46565">
    <property type="entry name" value="Chaperone J-domain"/>
    <property type="match status" value="1"/>
</dbReference>
<dbReference type="eggNOG" id="COG2214">
    <property type="taxonomic scope" value="Bacteria"/>
</dbReference>
<dbReference type="PANTHER" id="PTHR44943:SF8">
    <property type="entry name" value="TPR REPEAT-CONTAINING PROTEIN MJ0263"/>
    <property type="match status" value="1"/>
</dbReference>
<dbReference type="InterPro" id="IPR019734">
    <property type="entry name" value="TPR_rpt"/>
</dbReference>
<feature type="domain" description="J" evidence="5">
    <location>
        <begin position="2"/>
        <end position="53"/>
    </location>
</feature>
<dbReference type="PROSITE" id="PS50076">
    <property type="entry name" value="DNAJ_2"/>
    <property type="match status" value="1"/>
</dbReference>
<dbReference type="STRING" id="400668.Mmwyl1_1394"/>
<dbReference type="InterPro" id="IPR051685">
    <property type="entry name" value="Ycf3/AcsC/BcsC/TPR_MFPF"/>
</dbReference>
<evidence type="ECO:0000313" key="6">
    <source>
        <dbReference type="EMBL" id="ABR70323.1"/>
    </source>
</evidence>
<organism evidence="6">
    <name type="scientific">Marinomonas sp. (strain MWYL1)</name>
    <dbReference type="NCBI Taxonomy" id="400668"/>
    <lineage>
        <taxon>Bacteria</taxon>
        <taxon>Pseudomonadati</taxon>
        <taxon>Pseudomonadota</taxon>
        <taxon>Gammaproteobacteria</taxon>
        <taxon>Oceanospirillales</taxon>
        <taxon>Oceanospirillaceae</taxon>
        <taxon>Marinomonas</taxon>
    </lineage>
</organism>
<feature type="region of interest" description="Disordered" evidence="4">
    <location>
        <begin position="52"/>
        <end position="79"/>
    </location>
</feature>
<proteinExistence type="predicted"/>
<accession>A6VV44</accession>
<evidence type="ECO:0000256" key="1">
    <source>
        <dbReference type="ARBA" id="ARBA00022737"/>
    </source>
</evidence>
<dbReference type="InterPro" id="IPR001623">
    <property type="entry name" value="DnaJ_domain"/>
</dbReference>